<dbReference type="NCBIfam" id="TIGR00229">
    <property type="entry name" value="sensory_box"/>
    <property type="match status" value="2"/>
</dbReference>
<dbReference type="InterPro" id="IPR000160">
    <property type="entry name" value="GGDEF_dom"/>
</dbReference>
<dbReference type="SUPFAM" id="SSF55785">
    <property type="entry name" value="PYP-like sensor domain (PAS domain)"/>
    <property type="match status" value="2"/>
</dbReference>
<dbReference type="SUPFAM" id="SSF55073">
    <property type="entry name" value="Nucleotide cyclase"/>
    <property type="match status" value="1"/>
</dbReference>
<dbReference type="Gene3D" id="6.10.340.10">
    <property type="match status" value="1"/>
</dbReference>
<dbReference type="InterPro" id="IPR043128">
    <property type="entry name" value="Rev_trsase/Diguanyl_cyclase"/>
</dbReference>
<comment type="caution">
    <text evidence="6">The sequence shown here is derived from an EMBL/GenBank/DDBJ whole genome shotgun (WGS) entry which is preliminary data.</text>
</comment>
<dbReference type="CDD" id="cd06225">
    <property type="entry name" value="HAMP"/>
    <property type="match status" value="1"/>
</dbReference>
<keyword evidence="7" id="KW-1185">Reference proteome</keyword>
<dbReference type="OrthoDB" id="9812260at2"/>
<dbReference type="SMART" id="SM00304">
    <property type="entry name" value="HAMP"/>
    <property type="match status" value="1"/>
</dbReference>
<dbReference type="SMART" id="SM00091">
    <property type="entry name" value="PAS"/>
    <property type="match status" value="2"/>
</dbReference>
<dbReference type="PANTHER" id="PTHR46663">
    <property type="entry name" value="DIGUANYLATE CYCLASE DGCT-RELATED"/>
    <property type="match status" value="1"/>
</dbReference>
<keyword evidence="2" id="KW-0812">Transmembrane</keyword>
<evidence type="ECO:0000313" key="7">
    <source>
        <dbReference type="Proteomes" id="UP000240481"/>
    </source>
</evidence>
<feature type="domain" description="GGDEF" evidence="5">
    <location>
        <begin position="527"/>
        <end position="661"/>
    </location>
</feature>
<dbReference type="InterPro" id="IPR035965">
    <property type="entry name" value="PAS-like_dom_sf"/>
</dbReference>
<keyword evidence="2" id="KW-0472">Membrane</keyword>
<dbReference type="PROSITE" id="PS50112">
    <property type="entry name" value="PAS"/>
    <property type="match status" value="2"/>
</dbReference>
<dbReference type="Pfam" id="PF13426">
    <property type="entry name" value="PAS_9"/>
    <property type="match status" value="1"/>
</dbReference>
<feature type="domain" description="HAMP" evidence="4">
    <location>
        <begin position="185"/>
        <end position="239"/>
    </location>
</feature>
<feature type="transmembrane region" description="Helical" evidence="2">
    <location>
        <begin position="162"/>
        <end position="180"/>
    </location>
</feature>
<keyword evidence="2" id="KW-1133">Transmembrane helix</keyword>
<dbReference type="InterPro" id="IPR029787">
    <property type="entry name" value="Nucleotide_cyclase"/>
</dbReference>
<dbReference type="GO" id="GO:0016020">
    <property type="term" value="C:membrane"/>
    <property type="evidence" value="ECO:0007669"/>
    <property type="project" value="InterPro"/>
</dbReference>
<feature type="transmembrane region" description="Helical" evidence="2">
    <location>
        <begin position="16"/>
        <end position="38"/>
    </location>
</feature>
<dbReference type="PROSITE" id="PS50887">
    <property type="entry name" value="GGDEF"/>
    <property type="match status" value="1"/>
</dbReference>
<dbReference type="Proteomes" id="UP000240481">
    <property type="component" value="Unassembled WGS sequence"/>
</dbReference>
<dbReference type="InterPro" id="IPR000014">
    <property type="entry name" value="PAS"/>
</dbReference>
<evidence type="ECO:0000256" key="1">
    <source>
        <dbReference type="ARBA" id="ARBA00001946"/>
    </source>
</evidence>
<dbReference type="PANTHER" id="PTHR46663:SF2">
    <property type="entry name" value="GGDEF DOMAIN-CONTAINING PROTEIN"/>
    <property type="match status" value="1"/>
</dbReference>
<dbReference type="NCBIfam" id="TIGR00254">
    <property type="entry name" value="GGDEF"/>
    <property type="match status" value="1"/>
</dbReference>
<dbReference type="InterPro" id="IPR003660">
    <property type="entry name" value="HAMP_dom"/>
</dbReference>
<evidence type="ECO:0000256" key="2">
    <source>
        <dbReference type="SAM" id="Phobius"/>
    </source>
</evidence>
<dbReference type="RefSeq" id="WP_084711818.1">
    <property type="nucleotide sequence ID" value="NZ_AP024852.1"/>
</dbReference>
<evidence type="ECO:0000259" key="5">
    <source>
        <dbReference type="PROSITE" id="PS50887"/>
    </source>
</evidence>
<name>A0A0J8V8T7_9GAMM</name>
<dbReference type="GO" id="GO:0007165">
    <property type="term" value="P:signal transduction"/>
    <property type="evidence" value="ECO:0007669"/>
    <property type="project" value="InterPro"/>
</dbReference>
<dbReference type="EMBL" id="PYLZ01000002">
    <property type="protein sequence ID" value="PSW26093.1"/>
    <property type="molecule type" value="Genomic_DNA"/>
</dbReference>
<reference evidence="6 7" key="1">
    <citation type="submission" date="2018-01" db="EMBL/GenBank/DDBJ databases">
        <title>Whole genome sequencing of Histamine producing bacteria.</title>
        <authorList>
            <person name="Butler K."/>
        </authorList>
    </citation>
    <scope>NUCLEOTIDE SEQUENCE [LARGE SCALE GENOMIC DNA]</scope>
    <source>
        <strain evidence="6 7">DSM 24669</strain>
    </source>
</reference>
<feature type="domain" description="PAS" evidence="3">
    <location>
        <begin position="371"/>
        <end position="441"/>
    </location>
</feature>
<dbReference type="InterPro" id="IPR052163">
    <property type="entry name" value="DGC-Regulatory_Protein"/>
</dbReference>
<dbReference type="FunFam" id="3.30.70.270:FF:000001">
    <property type="entry name" value="Diguanylate cyclase domain protein"/>
    <property type="match status" value="1"/>
</dbReference>
<protein>
    <submittedName>
        <fullName evidence="6">PAS domain S-box protein</fullName>
    </submittedName>
</protein>
<dbReference type="PROSITE" id="PS50885">
    <property type="entry name" value="HAMP"/>
    <property type="match status" value="1"/>
</dbReference>
<evidence type="ECO:0000259" key="3">
    <source>
        <dbReference type="PROSITE" id="PS50112"/>
    </source>
</evidence>
<comment type="cofactor">
    <cofactor evidence="1">
        <name>Mg(2+)</name>
        <dbReference type="ChEBI" id="CHEBI:18420"/>
    </cofactor>
</comment>
<dbReference type="CDD" id="cd01949">
    <property type="entry name" value="GGDEF"/>
    <property type="match status" value="1"/>
</dbReference>
<organism evidence="6 7">
    <name type="scientific">Photobacterium swingsii</name>
    <dbReference type="NCBI Taxonomy" id="680026"/>
    <lineage>
        <taxon>Bacteria</taxon>
        <taxon>Pseudomonadati</taxon>
        <taxon>Pseudomonadota</taxon>
        <taxon>Gammaproteobacteria</taxon>
        <taxon>Vibrionales</taxon>
        <taxon>Vibrionaceae</taxon>
        <taxon>Photobacterium</taxon>
    </lineage>
</organism>
<accession>A0A0J8V8T7</accession>
<dbReference type="STRING" id="680026.AB733_15060"/>
<evidence type="ECO:0000259" key="4">
    <source>
        <dbReference type="PROSITE" id="PS50885"/>
    </source>
</evidence>
<dbReference type="Pfam" id="PF17152">
    <property type="entry name" value="CHASE8"/>
    <property type="match status" value="1"/>
</dbReference>
<dbReference type="AlphaFoldDB" id="A0A0J8V8T7"/>
<dbReference type="GO" id="GO:0006355">
    <property type="term" value="P:regulation of DNA-templated transcription"/>
    <property type="evidence" value="ECO:0007669"/>
    <property type="project" value="InterPro"/>
</dbReference>
<sequence length="674" mass="76823">MRRWINSLSLGQRMSLPIMGFILLVFLSFQVITYQTFIKKERASLVSRIEILAQGVGMNLTAAILFDDRIAAQEILSSFKAEHSIALVELNDGKLLAQYSSQNVDYVAPTEQQRIITKQQGFHFGNSMLYLDVPIAYADKSEASLFIAVSLEQLHQLQITQLQYSLFLFLLYLVVCGYIVNRLQAWVTKPIAELNKAMRSIVNDDKKHQFTPKVTTNDELGELANCFNDMQVKLQERDVKIRTTLQQFSQEKVFAEEVVATVQHALLVIDESATITLANDACFDVLGVPQRSAVKQNFIQLLRPQQPERFKHQLTSVLSNKQHFNHYVVKCHSPQTQTERTLQIVSRPLYHQKKFLFAIEDITKQHLAQKQQRLAANVFDSSQDAIIVLSQSGIIEMVNPAFENLIGFEPNEVIGKHFHSLLDMASYRLIENHIRNHLNERNLWQGEYHQLRRDGSTIPLLLRVHRLTDPQSGESQVAIVASDLRSIKENERLERLATHDSLTNLPNRSKLHTQIQTLLTHQQQSKDIFAVLFIDLDGFKTINDNYGHDVGDSVLKIVAARMSRTIRQTDMVGRLSGDEFITVINHVVDASKVEQTSERILHKLHQPISLDENIIEVGASIGCYYVHPGEYQNVDDILRRADKAMYEAKRTGKGKVVIFNPLATVSTIKTKQPR</sequence>
<dbReference type="InterPro" id="IPR013767">
    <property type="entry name" value="PAS_fold"/>
</dbReference>
<dbReference type="GO" id="GO:0003824">
    <property type="term" value="F:catalytic activity"/>
    <property type="evidence" value="ECO:0007669"/>
    <property type="project" value="UniProtKB-ARBA"/>
</dbReference>
<evidence type="ECO:0000313" key="6">
    <source>
        <dbReference type="EMBL" id="PSW26093.1"/>
    </source>
</evidence>
<dbReference type="Pfam" id="PF00990">
    <property type="entry name" value="GGDEF"/>
    <property type="match status" value="1"/>
</dbReference>
<feature type="domain" description="PAS" evidence="3">
    <location>
        <begin position="251"/>
        <end position="321"/>
    </location>
</feature>
<dbReference type="Gene3D" id="3.30.450.20">
    <property type="entry name" value="PAS domain"/>
    <property type="match status" value="2"/>
</dbReference>
<dbReference type="Pfam" id="PF00989">
    <property type="entry name" value="PAS"/>
    <property type="match status" value="1"/>
</dbReference>
<dbReference type="InterPro" id="IPR033417">
    <property type="entry name" value="CHASE8"/>
</dbReference>
<proteinExistence type="predicted"/>
<dbReference type="SUPFAM" id="SSF158472">
    <property type="entry name" value="HAMP domain-like"/>
    <property type="match status" value="1"/>
</dbReference>
<dbReference type="SMART" id="SM00267">
    <property type="entry name" value="GGDEF"/>
    <property type="match status" value="1"/>
</dbReference>
<dbReference type="Gene3D" id="3.30.70.270">
    <property type="match status" value="1"/>
</dbReference>
<dbReference type="Pfam" id="PF00672">
    <property type="entry name" value="HAMP"/>
    <property type="match status" value="1"/>
</dbReference>
<dbReference type="CDD" id="cd00130">
    <property type="entry name" value="PAS"/>
    <property type="match status" value="2"/>
</dbReference>
<gene>
    <name evidence="6" type="ORF">C9I94_05985</name>
</gene>